<dbReference type="Pfam" id="PF00096">
    <property type="entry name" value="zf-C2H2"/>
    <property type="match status" value="4"/>
</dbReference>
<evidence type="ECO:0000256" key="4">
    <source>
        <dbReference type="ARBA" id="ARBA00022771"/>
    </source>
</evidence>
<dbReference type="GO" id="GO:0008270">
    <property type="term" value="F:zinc ion binding"/>
    <property type="evidence" value="ECO:0007669"/>
    <property type="project" value="UniProtKB-KW"/>
</dbReference>
<sequence>MPRSFLVKSKRTGSNTPRPWRGEIFSGPTLLHTSSQDVMQTAWTGQTPSPVNMHNGVKETRSLETPILGTRDMSPALSPARDPTPSMGLHVDITVPDRSWSAGYRIASPTTVSPWSHLYHHDPGKEQTLDRMVLRLLGPGWNGGCGLCGERCLASCTADTHLQRLVAMLAPCASASDHAPSFGHPMNVKEGRFGCKICDKVFKRSSTLSTHMLIHSDTRPYPCQYCGKRFHQKSDMKKHTFIHTGEKPHVCKVCGRAFSQSSNLLTHCRKHTGHQPFPCDSCQRGFQRRTDLRRHQELHCSNRPPNSLLWAP</sequence>
<dbReference type="GeneTree" id="ENSGT00940000156166"/>
<dbReference type="GO" id="GO:0000978">
    <property type="term" value="F:RNA polymerase II cis-regulatory region sequence-specific DNA binding"/>
    <property type="evidence" value="ECO:0007669"/>
    <property type="project" value="TreeGrafter"/>
</dbReference>
<dbReference type="Ensembl" id="ENSPKIT00000003215.1">
    <property type="protein sequence ID" value="ENSPKIP00000022547.1"/>
    <property type="gene ID" value="ENSPKIG00000006515.1"/>
</dbReference>
<comment type="subcellular location">
    <subcellularLocation>
        <location evidence="1">Nucleus</location>
    </subcellularLocation>
</comment>
<dbReference type="SUPFAM" id="SSF57667">
    <property type="entry name" value="beta-beta-alpha zinc fingers"/>
    <property type="match status" value="2"/>
</dbReference>
<evidence type="ECO:0000259" key="10">
    <source>
        <dbReference type="PROSITE" id="PS50157"/>
    </source>
</evidence>
<dbReference type="GO" id="GO:0005634">
    <property type="term" value="C:nucleus"/>
    <property type="evidence" value="ECO:0007669"/>
    <property type="project" value="UniProtKB-SubCell"/>
</dbReference>
<feature type="domain" description="C2H2-type" evidence="10">
    <location>
        <begin position="277"/>
        <end position="304"/>
    </location>
</feature>
<proteinExistence type="predicted"/>
<feature type="domain" description="C2H2-type" evidence="10">
    <location>
        <begin position="193"/>
        <end position="220"/>
    </location>
</feature>
<dbReference type="SMART" id="SM00355">
    <property type="entry name" value="ZnF_C2H2"/>
    <property type="match status" value="4"/>
</dbReference>
<evidence type="ECO:0000256" key="2">
    <source>
        <dbReference type="ARBA" id="ARBA00022723"/>
    </source>
</evidence>
<evidence type="ECO:0000256" key="7">
    <source>
        <dbReference type="ARBA" id="ARBA00023242"/>
    </source>
</evidence>
<dbReference type="FunFam" id="3.30.160.60:FF:000902">
    <property type="entry name" value="Zinc finger protein 445"/>
    <property type="match status" value="1"/>
</dbReference>
<dbReference type="KEGG" id="pki:111856348"/>
<keyword evidence="5" id="KW-0862">Zinc</keyword>
<name>A0A3B3RVM5_9TELE</name>
<evidence type="ECO:0000256" key="8">
    <source>
        <dbReference type="PROSITE-ProRule" id="PRU00042"/>
    </source>
</evidence>
<evidence type="ECO:0000256" key="6">
    <source>
        <dbReference type="ARBA" id="ARBA00023125"/>
    </source>
</evidence>
<evidence type="ECO:0000256" key="3">
    <source>
        <dbReference type="ARBA" id="ARBA00022737"/>
    </source>
</evidence>
<dbReference type="PANTHER" id="PTHR23235">
    <property type="entry name" value="KRUEPPEL-LIKE TRANSCRIPTION FACTOR"/>
    <property type="match status" value="1"/>
</dbReference>
<feature type="domain" description="C2H2-type" evidence="10">
    <location>
        <begin position="249"/>
        <end position="276"/>
    </location>
</feature>
<keyword evidence="12" id="KW-1185">Reference proteome</keyword>
<reference evidence="11" key="1">
    <citation type="submission" date="2025-05" db="UniProtKB">
        <authorList>
            <consortium name="Ensembl"/>
        </authorList>
    </citation>
    <scope>IDENTIFICATION</scope>
</reference>
<dbReference type="InterPro" id="IPR013087">
    <property type="entry name" value="Znf_C2H2_type"/>
</dbReference>
<evidence type="ECO:0000256" key="1">
    <source>
        <dbReference type="ARBA" id="ARBA00004123"/>
    </source>
</evidence>
<dbReference type="GO" id="GO:0000981">
    <property type="term" value="F:DNA-binding transcription factor activity, RNA polymerase II-specific"/>
    <property type="evidence" value="ECO:0007669"/>
    <property type="project" value="TreeGrafter"/>
</dbReference>
<evidence type="ECO:0000256" key="5">
    <source>
        <dbReference type="ARBA" id="ARBA00022833"/>
    </source>
</evidence>
<evidence type="ECO:0000313" key="11">
    <source>
        <dbReference type="Ensembl" id="ENSPKIP00000022564.1"/>
    </source>
</evidence>
<accession>A0A3B3RVM5</accession>
<dbReference type="Ensembl" id="ENSPKIT00000003233.1">
    <property type="protein sequence ID" value="ENSPKIP00000022564.1"/>
    <property type="gene ID" value="ENSPKIG00000006515.1"/>
</dbReference>
<keyword evidence="4 8" id="KW-0863">Zinc-finger</keyword>
<dbReference type="FunFam" id="3.30.160.60:FF:000245">
    <property type="entry name" value="zinc finger protein Gfi-1"/>
    <property type="match status" value="1"/>
</dbReference>
<dbReference type="PROSITE" id="PS50157">
    <property type="entry name" value="ZINC_FINGER_C2H2_2"/>
    <property type="match status" value="4"/>
</dbReference>
<keyword evidence="6" id="KW-0238">DNA-binding</keyword>
<dbReference type="FunFam" id="3.30.160.60:FF:000208">
    <property type="entry name" value="zinc finger protein Gfi-1b"/>
    <property type="match status" value="1"/>
</dbReference>
<dbReference type="PANTHER" id="PTHR23235:SF176">
    <property type="entry name" value="C2H2-TYPE DOMAIN-CONTAINING PROTEIN"/>
    <property type="match status" value="1"/>
</dbReference>
<keyword evidence="7" id="KW-0539">Nucleus</keyword>
<dbReference type="Gene3D" id="3.30.160.60">
    <property type="entry name" value="Classic Zinc Finger"/>
    <property type="match status" value="4"/>
</dbReference>
<dbReference type="PROSITE" id="PS00028">
    <property type="entry name" value="ZINC_FINGER_C2H2_1"/>
    <property type="match status" value="4"/>
</dbReference>
<dbReference type="Proteomes" id="UP000261540">
    <property type="component" value="Unplaced"/>
</dbReference>
<keyword evidence="3" id="KW-0677">Repeat</keyword>
<keyword evidence="2" id="KW-0479">Metal-binding</keyword>
<dbReference type="InterPro" id="IPR036236">
    <property type="entry name" value="Znf_C2H2_sf"/>
</dbReference>
<feature type="domain" description="C2H2-type" evidence="10">
    <location>
        <begin position="221"/>
        <end position="248"/>
    </location>
</feature>
<organism evidence="11 12">
    <name type="scientific">Paramormyrops kingsleyae</name>
    <dbReference type="NCBI Taxonomy" id="1676925"/>
    <lineage>
        <taxon>Eukaryota</taxon>
        <taxon>Metazoa</taxon>
        <taxon>Chordata</taxon>
        <taxon>Craniata</taxon>
        <taxon>Vertebrata</taxon>
        <taxon>Euteleostomi</taxon>
        <taxon>Actinopterygii</taxon>
        <taxon>Neopterygii</taxon>
        <taxon>Teleostei</taxon>
        <taxon>Osteoglossocephala</taxon>
        <taxon>Osteoglossomorpha</taxon>
        <taxon>Osteoglossiformes</taxon>
        <taxon>Mormyridae</taxon>
        <taxon>Paramormyrops</taxon>
    </lineage>
</organism>
<protein>
    <submittedName>
        <fullName evidence="11">Zinc finger protein Gfi-1b-like</fullName>
    </submittedName>
</protein>
<dbReference type="AlphaFoldDB" id="A0A3B3RVM5"/>
<evidence type="ECO:0000256" key="9">
    <source>
        <dbReference type="SAM" id="MobiDB-lite"/>
    </source>
</evidence>
<evidence type="ECO:0000313" key="12">
    <source>
        <dbReference type="Proteomes" id="UP000261540"/>
    </source>
</evidence>
<dbReference type="OrthoDB" id="6155966at2759"/>
<feature type="region of interest" description="Disordered" evidence="9">
    <location>
        <begin position="1"/>
        <end position="22"/>
    </location>
</feature>